<proteinExistence type="predicted"/>
<dbReference type="EMBL" id="JAMDMX010000135">
    <property type="protein sequence ID" value="MCY9697295.1"/>
    <property type="molecule type" value="Genomic_DNA"/>
</dbReference>
<dbReference type="Proteomes" id="UP001527099">
    <property type="component" value="Unassembled WGS sequence"/>
</dbReference>
<reference evidence="2 3" key="1">
    <citation type="submission" date="2022-05" db="EMBL/GenBank/DDBJ databases">
        <title>Genome Sequencing of Bee-Associated Microbes.</title>
        <authorList>
            <person name="Dunlap C."/>
        </authorList>
    </citation>
    <scope>NUCLEOTIDE SEQUENCE [LARGE SCALE GENOMIC DNA]</scope>
    <source>
        <strain evidence="2 3">NRRL B-14421</strain>
    </source>
</reference>
<keyword evidence="1" id="KW-0812">Transmembrane</keyword>
<feature type="transmembrane region" description="Helical" evidence="1">
    <location>
        <begin position="81"/>
        <end position="102"/>
    </location>
</feature>
<evidence type="ECO:0000313" key="3">
    <source>
        <dbReference type="Proteomes" id="UP001527099"/>
    </source>
</evidence>
<sequence length="167" mass="18453">MDPLHRFGKQFIFIYLLIWFVGSLWMMALLGSGSVQGKLLGVDVNLYHEYVSFGFAGALGGALYGLRMFHEHYHDLTTQWVYWYLMRPILCFGSAIITIVLFESGILLLQVGDSMAARISVAFLTGYGYGKFMEKIRALTNTFFNGNANANGSSSGSGNNGGDQPKP</sequence>
<keyword evidence="3" id="KW-1185">Reference proteome</keyword>
<organism evidence="2 3">
    <name type="scientific">Paenibacillus alginolyticus</name>
    <dbReference type="NCBI Taxonomy" id="59839"/>
    <lineage>
        <taxon>Bacteria</taxon>
        <taxon>Bacillati</taxon>
        <taxon>Bacillota</taxon>
        <taxon>Bacilli</taxon>
        <taxon>Bacillales</taxon>
        <taxon>Paenibacillaceae</taxon>
        <taxon>Paenibacillus</taxon>
    </lineage>
</organism>
<accession>A0ABT4GM63</accession>
<feature type="transmembrane region" description="Helical" evidence="1">
    <location>
        <begin position="108"/>
        <end position="129"/>
    </location>
</feature>
<gene>
    <name evidence="2" type="ORF">M5X19_31210</name>
</gene>
<feature type="transmembrane region" description="Helical" evidence="1">
    <location>
        <begin position="50"/>
        <end position="69"/>
    </location>
</feature>
<feature type="transmembrane region" description="Helical" evidence="1">
    <location>
        <begin position="12"/>
        <end position="30"/>
    </location>
</feature>
<comment type="caution">
    <text evidence="2">The sequence shown here is derived from an EMBL/GenBank/DDBJ whole genome shotgun (WGS) entry which is preliminary data.</text>
</comment>
<keyword evidence="1" id="KW-0472">Membrane</keyword>
<evidence type="ECO:0000313" key="2">
    <source>
        <dbReference type="EMBL" id="MCY9697295.1"/>
    </source>
</evidence>
<name>A0ABT4GM63_9BACL</name>
<protein>
    <submittedName>
        <fullName evidence="2">Uncharacterized protein</fullName>
    </submittedName>
</protein>
<dbReference type="RefSeq" id="WP_268618080.1">
    <property type="nucleotide sequence ID" value="NZ_JAMDMX010000135.1"/>
</dbReference>
<keyword evidence="1" id="KW-1133">Transmembrane helix</keyword>
<evidence type="ECO:0000256" key="1">
    <source>
        <dbReference type="SAM" id="Phobius"/>
    </source>
</evidence>